<dbReference type="PANTHER" id="PTHR45138:SF9">
    <property type="entry name" value="DIGUANYLATE CYCLASE DGCM-RELATED"/>
    <property type="match status" value="1"/>
</dbReference>
<evidence type="ECO:0000313" key="3">
    <source>
        <dbReference type="Proteomes" id="UP001589693"/>
    </source>
</evidence>
<dbReference type="CDD" id="cd01949">
    <property type="entry name" value="GGDEF"/>
    <property type="match status" value="1"/>
</dbReference>
<dbReference type="GO" id="GO:0052621">
    <property type="term" value="F:diguanylate cyclase activity"/>
    <property type="evidence" value="ECO:0007669"/>
    <property type="project" value="UniProtKB-EC"/>
</dbReference>
<dbReference type="Gene3D" id="3.30.70.270">
    <property type="match status" value="1"/>
</dbReference>
<dbReference type="Proteomes" id="UP001589693">
    <property type="component" value="Unassembled WGS sequence"/>
</dbReference>
<sequence>MTERWAILTEVDELLAEARRIASGEVLAATLRRALLLRLLTDPRDDLIDPLLDELDATARAHDLLLYEIHHYALRGRFAVRKALQSDALVAVARGLAILADPLDPPEGTPGAAWGKKVACALLTLSGALSCLGTYELAEETLEHAGHHVPDEDAHQRTVLTVNRLCLMVDWGLRLERAGFAEQAAERFAAAERLAHEAEALWSRSLFAERSSGKAADEVGAIAVGLALAAPGASHVDRLLRLRESMHDTSDLIHVTIALARCLDDPSTGIALISDLQRELKDGTEARLLRLTLSWEHARLFAVREGVDPSDSPAYQHVAAMEEYLWGARLALIGTIRARVEHERLARVHGAVTRQALQDPLTGLANRRGLAEWMRAAAGAPGRPQTMVAVLDLDGFKPVNDRYSHLVGDQVLRAVAETVRGAVRADDLVARYGGDEFVVVLPGANTEQARVALERAVHAVAALPRQVGHGVTLSAGLTDLRGEETAEETLRRADATMYVAKHRGGNRVAVT</sequence>
<feature type="domain" description="GGDEF" evidence="1">
    <location>
        <begin position="384"/>
        <end position="511"/>
    </location>
</feature>
<dbReference type="PROSITE" id="PS50887">
    <property type="entry name" value="GGDEF"/>
    <property type="match status" value="1"/>
</dbReference>
<keyword evidence="2" id="KW-0548">Nucleotidyltransferase</keyword>
<name>A0ABV6A220_9PSEU</name>
<evidence type="ECO:0000259" key="1">
    <source>
        <dbReference type="PROSITE" id="PS50887"/>
    </source>
</evidence>
<dbReference type="RefSeq" id="WP_377856894.1">
    <property type="nucleotide sequence ID" value="NZ_JBHLZU010000020.1"/>
</dbReference>
<dbReference type="NCBIfam" id="TIGR00254">
    <property type="entry name" value="GGDEF"/>
    <property type="match status" value="1"/>
</dbReference>
<dbReference type="SMART" id="SM00267">
    <property type="entry name" value="GGDEF"/>
    <property type="match status" value="1"/>
</dbReference>
<dbReference type="Pfam" id="PF00990">
    <property type="entry name" value="GGDEF"/>
    <property type="match status" value="1"/>
</dbReference>
<organism evidence="2 3">
    <name type="scientific">Allokutzneria oryzae</name>
    <dbReference type="NCBI Taxonomy" id="1378989"/>
    <lineage>
        <taxon>Bacteria</taxon>
        <taxon>Bacillati</taxon>
        <taxon>Actinomycetota</taxon>
        <taxon>Actinomycetes</taxon>
        <taxon>Pseudonocardiales</taxon>
        <taxon>Pseudonocardiaceae</taxon>
        <taxon>Allokutzneria</taxon>
    </lineage>
</organism>
<proteinExistence type="predicted"/>
<dbReference type="PANTHER" id="PTHR45138">
    <property type="entry name" value="REGULATORY COMPONENTS OF SENSORY TRANSDUCTION SYSTEM"/>
    <property type="match status" value="1"/>
</dbReference>
<dbReference type="InterPro" id="IPR050469">
    <property type="entry name" value="Diguanylate_Cyclase"/>
</dbReference>
<comment type="caution">
    <text evidence="2">The sequence shown here is derived from an EMBL/GenBank/DDBJ whole genome shotgun (WGS) entry which is preliminary data.</text>
</comment>
<gene>
    <name evidence="2" type="ORF">ACFFQA_24940</name>
</gene>
<dbReference type="SUPFAM" id="SSF55073">
    <property type="entry name" value="Nucleotide cyclase"/>
    <property type="match status" value="1"/>
</dbReference>
<keyword evidence="3" id="KW-1185">Reference proteome</keyword>
<dbReference type="InterPro" id="IPR000160">
    <property type="entry name" value="GGDEF_dom"/>
</dbReference>
<dbReference type="InterPro" id="IPR029787">
    <property type="entry name" value="Nucleotide_cyclase"/>
</dbReference>
<keyword evidence="2" id="KW-0808">Transferase</keyword>
<reference evidence="2 3" key="1">
    <citation type="submission" date="2024-09" db="EMBL/GenBank/DDBJ databases">
        <authorList>
            <person name="Sun Q."/>
            <person name="Mori K."/>
        </authorList>
    </citation>
    <scope>NUCLEOTIDE SEQUENCE [LARGE SCALE GENOMIC DNA]</scope>
    <source>
        <strain evidence="2 3">TBRC 7907</strain>
    </source>
</reference>
<accession>A0ABV6A220</accession>
<protein>
    <submittedName>
        <fullName evidence="2">Diguanylate cyclase</fullName>
        <ecNumber evidence="2">2.7.7.65</ecNumber>
    </submittedName>
</protein>
<dbReference type="InterPro" id="IPR043128">
    <property type="entry name" value="Rev_trsase/Diguanyl_cyclase"/>
</dbReference>
<evidence type="ECO:0000313" key="2">
    <source>
        <dbReference type="EMBL" id="MFB9907196.1"/>
    </source>
</evidence>
<dbReference type="EC" id="2.7.7.65" evidence="2"/>
<dbReference type="EMBL" id="JBHLZU010000020">
    <property type="protein sequence ID" value="MFB9907196.1"/>
    <property type="molecule type" value="Genomic_DNA"/>
</dbReference>